<keyword evidence="3" id="KW-1185">Reference proteome</keyword>
<name>A0AA41U964_9MICO</name>
<feature type="region of interest" description="Disordered" evidence="1">
    <location>
        <begin position="36"/>
        <end position="62"/>
    </location>
</feature>
<sequence length="62" mass="6661">MNQKATTDAGHTEDVVLLSQDDASFGLELQRTTDGWTATTTGAHPPNEPLQRVTLHDGTQNA</sequence>
<evidence type="ECO:0000313" key="2">
    <source>
        <dbReference type="EMBL" id="MCF4123658.1"/>
    </source>
</evidence>
<dbReference type="AlphaFoldDB" id="A0AA41U964"/>
<dbReference type="RefSeq" id="WP_236091409.1">
    <property type="nucleotide sequence ID" value="NZ_JAKGSG010000066.1"/>
</dbReference>
<accession>A0AA41U964</accession>
<gene>
    <name evidence="2" type="ORF">L1785_22100</name>
</gene>
<protein>
    <submittedName>
        <fullName evidence="2">Uncharacterized protein</fullName>
    </submittedName>
</protein>
<dbReference type="EMBL" id="JAKGSG010000066">
    <property type="protein sequence ID" value="MCF4123658.1"/>
    <property type="molecule type" value="Genomic_DNA"/>
</dbReference>
<evidence type="ECO:0000256" key="1">
    <source>
        <dbReference type="SAM" id="MobiDB-lite"/>
    </source>
</evidence>
<comment type="caution">
    <text evidence="2">The sequence shown here is derived from an EMBL/GenBank/DDBJ whole genome shotgun (WGS) entry which is preliminary data.</text>
</comment>
<proteinExistence type="predicted"/>
<reference evidence="2" key="1">
    <citation type="submission" date="2022-01" db="EMBL/GenBank/DDBJ databases">
        <title>Antribacter sp. nov., isolated from Guizhou of China.</title>
        <authorList>
            <person name="Chengliang C."/>
            <person name="Ya Z."/>
        </authorList>
    </citation>
    <scope>NUCLEOTIDE SEQUENCE</scope>
    <source>
        <strain evidence="2">KLBMP 9083</strain>
    </source>
</reference>
<dbReference type="Proteomes" id="UP001165405">
    <property type="component" value="Unassembled WGS sequence"/>
</dbReference>
<evidence type="ECO:0000313" key="3">
    <source>
        <dbReference type="Proteomes" id="UP001165405"/>
    </source>
</evidence>
<organism evidence="2 3">
    <name type="scientific">Antribacter soli</name>
    <dbReference type="NCBI Taxonomy" id="2910976"/>
    <lineage>
        <taxon>Bacteria</taxon>
        <taxon>Bacillati</taxon>
        <taxon>Actinomycetota</taxon>
        <taxon>Actinomycetes</taxon>
        <taxon>Micrococcales</taxon>
        <taxon>Promicromonosporaceae</taxon>
        <taxon>Antribacter</taxon>
    </lineage>
</organism>